<keyword evidence="1" id="KW-0863">Zinc-finger</keyword>
<dbReference type="PANTHER" id="PTHR35317:SF23">
    <property type="entry name" value="OS04G0629600 PROTEIN"/>
    <property type="match status" value="1"/>
</dbReference>
<dbReference type="InterPro" id="IPR001878">
    <property type="entry name" value="Znf_CCHC"/>
</dbReference>
<dbReference type="GO" id="GO:0003676">
    <property type="term" value="F:nucleic acid binding"/>
    <property type="evidence" value="ECO:0007669"/>
    <property type="project" value="InterPro"/>
</dbReference>
<protein>
    <submittedName>
        <fullName evidence="3">Retrovirus-related Pol polyprotein from transposon TNT 1-94</fullName>
    </submittedName>
</protein>
<proteinExistence type="predicted"/>
<evidence type="ECO:0000256" key="1">
    <source>
        <dbReference type="PROSITE-ProRule" id="PRU00047"/>
    </source>
</evidence>
<dbReference type="GO" id="GO:0008270">
    <property type="term" value="F:zinc ion binding"/>
    <property type="evidence" value="ECO:0007669"/>
    <property type="project" value="UniProtKB-KW"/>
</dbReference>
<sequence>MLFMLGCADLDYALRVDEPPPLTVESTIEQKNVYDKWERSNRLCLLCIQAHVGKNIIGAIPNYTKASEFLKAIEQQYVYSDKSKVNTLMSKLSSMKYNGNVGIREHIMEMRDIASQLNEMKVSFSETFLIHFILLSLPAEYALFKVSYNTNNQKWSVNELLAKCVEEEERLKREKVESVNFTFEQGSGSAVKGKGGPKAKGKKKKLGVSTNLINKKKNEKCFFCHMRGHLKKDCIKYEKWFQKKGTICFVCYESNFVNVPKFTFWIDSGTSVH</sequence>
<dbReference type="PANTHER" id="PTHR35317">
    <property type="entry name" value="OS04G0629600 PROTEIN"/>
    <property type="match status" value="1"/>
</dbReference>
<dbReference type="PROSITE" id="PS50158">
    <property type="entry name" value="ZF_CCHC"/>
    <property type="match status" value="1"/>
</dbReference>
<keyword evidence="1" id="KW-0479">Metal-binding</keyword>
<organism evidence="3">
    <name type="scientific">Anthurium amnicola</name>
    <dbReference type="NCBI Taxonomy" id="1678845"/>
    <lineage>
        <taxon>Eukaryota</taxon>
        <taxon>Viridiplantae</taxon>
        <taxon>Streptophyta</taxon>
        <taxon>Embryophyta</taxon>
        <taxon>Tracheophyta</taxon>
        <taxon>Spermatophyta</taxon>
        <taxon>Magnoliopsida</taxon>
        <taxon>Liliopsida</taxon>
        <taxon>Araceae</taxon>
        <taxon>Pothoideae</taxon>
        <taxon>Potheae</taxon>
        <taxon>Anthurium</taxon>
    </lineage>
</organism>
<evidence type="ECO:0000313" key="3">
    <source>
        <dbReference type="EMBL" id="JAT58185.1"/>
    </source>
</evidence>
<gene>
    <name evidence="3" type="primary">POLX_278</name>
    <name evidence="3" type="ORF">g.123579</name>
</gene>
<dbReference type="Pfam" id="PF14223">
    <property type="entry name" value="Retrotran_gag_2"/>
    <property type="match status" value="1"/>
</dbReference>
<dbReference type="InterPro" id="IPR036875">
    <property type="entry name" value="Znf_CCHC_sf"/>
</dbReference>
<name>A0A1D1YU82_9ARAE</name>
<evidence type="ECO:0000259" key="2">
    <source>
        <dbReference type="PROSITE" id="PS50158"/>
    </source>
</evidence>
<dbReference type="AlphaFoldDB" id="A0A1D1YU82"/>
<dbReference type="SUPFAM" id="SSF57756">
    <property type="entry name" value="Retrovirus zinc finger-like domains"/>
    <property type="match status" value="1"/>
</dbReference>
<accession>A0A1D1YU82</accession>
<keyword evidence="1" id="KW-0862">Zinc</keyword>
<feature type="domain" description="CCHC-type" evidence="2">
    <location>
        <begin position="220"/>
        <end position="234"/>
    </location>
</feature>
<feature type="non-terminal residue" evidence="3">
    <location>
        <position position="273"/>
    </location>
</feature>
<reference evidence="3" key="1">
    <citation type="submission" date="2015-07" db="EMBL/GenBank/DDBJ databases">
        <title>Transcriptome Assembly of Anthurium amnicola.</title>
        <authorList>
            <person name="Suzuki J."/>
        </authorList>
    </citation>
    <scope>NUCLEOTIDE SEQUENCE</scope>
</reference>
<dbReference type="EMBL" id="GDJX01009751">
    <property type="protein sequence ID" value="JAT58185.1"/>
    <property type="molecule type" value="Transcribed_RNA"/>
</dbReference>